<sequence length="49" mass="5398">MGHRGTKVLAENLRYLLKNPAARKQMGIGSNPELLPEMSFGPYPASSLR</sequence>
<dbReference type="EMBL" id="AWWV01015021">
    <property type="protein sequence ID" value="OMO54177.1"/>
    <property type="molecule type" value="Genomic_DNA"/>
</dbReference>
<comment type="caution">
    <text evidence="2">The sequence shown here is derived from an EMBL/GenBank/DDBJ whole genome shotgun (WGS) entry which is preliminary data.</text>
</comment>
<organism evidence="2 3">
    <name type="scientific">Corchorus capsularis</name>
    <name type="common">Jute</name>
    <dbReference type="NCBI Taxonomy" id="210143"/>
    <lineage>
        <taxon>Eukaryota</taxon>
        <taxon>Viridiplantae</taxon>
        <taxon>Streptophyta</taxon>
        <taxon>Embryophyta</taxon>
        <taxon>Tracheophyta</taxon>
        <taxon>Spermatophyta</taxon>
        <taxon>Magnoliopsida</taxon>
        <taxon>eudicotyledons</taxon>
        <taxon>Gunneridae</taxon>
        <taxon>Pentapetalae</taxon>
        <taxon>rosids</taxon>
        <taxon>malvids</taxon>
        <taxon>Malvales</taxon>
        <taxon>Malvaceae</taxon>
        <taxon>Grewioideae</taxon>
        <taxon>Apeibeae</taxon>
        <taxon>Corchorus</taxon>
    </lineage>
</organism>
<dbReference type="Gramene" id="OMO54177">
    <property type="protein sequence ID" value="OMO54177"/>
    <property type="gene ID" value="CCACVL1_27997"/>
</dbReference>
<keyword evidence="3" id="KW-1185">Reference proteome</keyword>
<name>A0A1R3G7Z5_COCAP</name>
<feature type="region of interest" description="Disordered" evidence="1">
    <location>
        <begin position="27"/>
        <end position="49"/>
    </location>
</feature>
<dbReference type="Proteomes" id="UP000188268">
    <property type="component" value="Unassembled WGS sequence"/>
</dbReference>
<gene>
    <name evidence="2" type="ORF">CCACVL1_27997</name>
</gene>
<reference evidence="2 3" key="1">
    <citation type="submission" date="2013-09" db="EMBL/GenBank/DDBJ databases">
        <title>Corchorus capsularis genome sequencing.</title>
        <authorList>
            <person name="Alam M."/>
            <person name="Haque M.S."/>
            <person name="Islam M.S."/>
            <person name="Emdad E.M."/>
            <person name="Islam M.M."/>
            <person name="Ahmed B."/>
            <person name="Halim A."/>
            <person name="Hossen Q.M.M."/>
            <person name="Hossain M.Z."/>
            <person name="Ahmed R."/>
            <person name="Khan M.M."/>
            <person name="Islam R."/>
            <person name="Rashid M.M."/>
            <person name="Khan S.A."/>
            <person name="Rahman M.S."/>
            <person name="Alam M."/>
        </authorList>
    </citation>
    <scope>NUCLEOTIDE SEQUENCE [LARGE SCALE GENOMIC DNA]</scope>
    <source>
        <strain evidence="3">cv. CVL-1</strain>
        <tissue evidence="2">Whole seedling</tissue>
    </source>
</reference>
<evidence type="ECO:0000256" key="1">
    <source>
        <dbReference type="SAM" id="MobiDB-lite"/>
    </source>
</evidence>
<evidence type="ECO:0000313" key="2">
    <source>
        <dbReference type="EMBL" id="OMO54177.1"/>
    </source>
</evidence>
<proteinExistence type="predicted"/>
<accession>A0A1R3G7Z5</accession>
<evidence type="ECO:0000313" key="3">
    <source>
        <dbReference type="Proteomes" id="UP000188268"/>
    </source>
</evidence>
<protein>
    <submittedName>
        <fullName evidence="2">Uncharacterized protein</fullName>
    </submittedName>
</protein>
<dbReference type="AlphaFoldDB" id="A0A1R3G7Z5"/>